<reference evidence="3" key="1">
    <citation type="submission" date="2018-02" db="EMBL/GenBank/DDBJ databases">
        <authorList>
            <person name="Cohen D.B."/>
            <person name="Kent A.D."/>
        </authorList>
    </citation>
    <scope>NUCLEOTIDE SEQUENCE</scope>
</reference>
<keyword evidence="1" id="KW-0479">Metal-binding</keyword>
<keyword evidence="1" id="KW-0863">Zinc-finger</keyword>
<dbReference type="SMART" id="SM00327">
    <property type="entry name" value="VWA"/>
    <property type="match status" value="1"/>
</dbReference>
<dbReference type="SMART" id="SM00184">
    <property type="entry name" value="RING"/>
    <property type="match status" value="1"/>
</dbReference>
<dbReference type="Pfam" id="PF07002">
    <property type="entry name" value="Copine"/>
    <property type="match status" value="1"/>
</dbReference>
<evidence type="ECO:0000313" key="3">
    <source>
        <dbReference type="EMBL" id="SPD26110.1"/>
    </source>
</evidence>
<dbReference type="GO" id="GO:0004842">
    <property type="term" value="F:ubiquitin-protein transferase activity"/>
    <property type="evidence" value="ECO:0007669"/>
    <property type="project" value="TreeGrafter"/>
</dbReference>
<sequence>MEGLESSNLIVGIDFTKSNEWTGKVSFNNRSLHAIGDTPNPYEKAISIIGKTLAPFDEDNLIPCYGFGDATTHDQEVFSFHSDHTPCHGFEEVLSCYRKIVPSLRLAGPTSYAPVVEAAIDIVEKSGGQYHVLLLIVDGQVTRSVNTSAKELSPQEEQTIQSIVNASSYPLSIVLVGVGDGPWDDMKNFDDKIPAREFDNFQFVNFTGIMSTNASSTEKETAFALAALMEIPFQYKAAVEYKILGKSKENRSTPSSSSLHSSANANSCAKQPFIIPWQMNENQAVCPICLTNAKDLAFGCGHLTCRDCGARLSDCPICRQPIRNRLRVFTG</sequence>
<dbReference type="GO" id="GO:0016567">
    <property type="term" value="P:protein ubiquitination"/>
    <property type="evidence" value="ECO:0007669"/>
    <property type="project" value="TreeGrafter"/>
</dbReference>
<dbReference type="PANTHER" id="PTHR45751">
    <property type="entry name" value="COPINE FAMILY PROTEIN 1"/>
    <property type="match status" value="1"/>
</dbReference>
<proteinExistence type="predicted"/>
<dbReference type="PROSITE" id="PS50089">
    <property type="entry name" value="ZF_RING_2"/>
    <property type="match status" value="1"/>
</dbReference>
<evidence type="ECO:0000256" key="1">
    <source>
        <dbReference type="PROSITE-ProRule" id="PRU00175"/>
    </source>
</evidence>
<dbReference type="SUPFAM" id="SSF57850">
    <property type="entry name" value="RING/U-box"/>
    <property type="match status" value="1"/>
</dbReference>
<dbReference type="InterPro" id="IPR036465">
    <property type="entry name" value="vWFA_dom_sf"/>
</dbReference>
<organism evidence="3">
    <name type="scientific">Fagus sylvatica</name>
    <name type="common">Beechnut</name>
    <dbReference type="NCBI Taxonomy" id="28930"/>
    <lineage>
        <taxon>Eukaryota</taxon>
        <taxon>Viridiplantae</taxon>
        <taxon>Streptophyta</taxon>
        <taxon>Embryophyta</taxon>
        <taxon>Tracheophyta</taxon>
        <taxon>Spermatophyta</taxon>
        <taxon>Magnoliopsida</taxon>
        <taxon>eudicotyledons</taxon>
        <taxon>Gunneridae</taxon>
        <taxon>Pentapetalae</taxon>
        <taxon>rosids</taxon>
        <taxon>fabids</taxon>
        <taxon>Fagales</taxon>
        <taxon>Fagaceae</taxon>
        <taxon>Fagus</taxon>
    </lineage>
</organism>
<dbReference type="GO" id="GO:0005634">
    <property type="term" value="C:nucleus"/>
    <property type="evidence" value="ECO:0007669"/>
    <property type="project" value="TreeGrafter"/>
</dbReference>
<dbReference type="InterPro" id="IPR013083">
    <property type="entry name" value="Znf_RING/FYVE/PHD"/>
</dbReference>
<dbReference type="InterPro" id="IPR052079">
    <property type="entry name" value="E3_ligase/Copine_domain"/>
</dbReference>
<dbReference type="AlphaFoldDB" id="A0A2N9IPM3"/>
<gene>
    <name evidence="3" type="ORF">FSB_LOCUS53992</name>
</gene>
<dbReference type="GO" id="GO:0008270">
    <property type="term" value="F:zinc ion binding"/>
    <property type="evidence" value="ECO:0007669"/>
    <property type="project" value="UniProtKB-KW"/>
</dbReference>
<dbReference type="SUPFAM" id="SSF53300">
    <property type="entry name" value="vWA-like"/>
    <property type="match status" value="1"/>
</dbReference>
<name>A0A2N9IPM3_FAGSY</name>
<feature type="domain" description="RING-type" evidence="2">
    <location>
        <begin position="286"/>
        <end position="319"/>
    </location>
</feature>
<dbReference type="InterPro" id="IPR010734">
    <property type="entry name" value="Copine_C"/>
</dbReference>
<accession>A0A2N9IPM3</accession>
<dbReference type="Gene3D" id="3.30.40.10">
    <property type="entry name" value="Zinc/RING finger domain, C3HC4 (zinc finger)"/>
    <property type="match status" value="1"/>
</dbReference>
<dbReference type="InterPro" id="IPR001841">
    <property type="entry name" value="Znf_RING"/>
</dbReference>
<dbReference type="PANTHER" id="PTHR45751:SF16">
    <property type="entry name" value="E3 UBIQUITIN-PROTEIN LIGASE RGLG4"/>
    <property type="match status" value="1"/>
</dbReference>
<keyword evidence="1" id="KW-0862">Zinc</keyword>
<dbReference type="EMBL" id="OIVN01006144">
    <property type="protein sequence ID" value="SPD26110.1"/>
    <property type="molecule type" value="Genomic_DNA"/>
</dbReference>
<evidence type="ECO:0000259" key="2">
    <source>
        <dbReference type="PROSITE" id="PS50089"/>
    </source>
</evidence>
<protein>
    <recommendedName>
        <fullName evidence="2">RING-type domain-containing protein</fullName>
    </recommendedName>
</protein>
<dbReference type="InterPro" id="IPR002035">
    <property type="entry name" value="VWF_A"/>
</dbReference>
<dbReference type="Pfam" id="PF13920">
    <property type="entry name" value="zf-C3HC4_3"/>
    <property type="match status" value="1"/>
</dbReference>